<reference evidence="1" key="2">
    <citation type="submission" date="2015-06" db="UniProtKB">
        <authorList>
            <consortium name="EnsemblPlants"/>
        </authorList>
    </citation>
    <scope>IDENTIFICATION</scope>
    <source>
        <strain evidence="1">DM1-3 516 R44</strain>
    </source>
</reference>
<protein>
    <submittedName>
        <fullName evidence="1">Uncharacterized protein</fullName>
    </submittedName>
</protein>
<evidence type="ECO:0000313" key="2">
    <source>
        <dbReference type="Proteomes" id="UP000011115"/>
    </source>
</evidence>
<keyword evidence="2" id="KW-1185">Reference proteome</keyword>
<dbReference type="Proteomes" id="UP000011115">
    <property type="component" value="Unassembled WGS sequence"/>
</dbReference>
<dbReference type="HOGENOM" id="CLU_3036191_0_0_1"/>
<dbReference type="EnsemblPlants" id="PGSC0003DMT400002951">
    <property type="protein sequence ID" value="PGSC0003DMT400002951"/>
    <property type="gene ID" value="PGSC0003DMG400001154"/>
</dbReference>
<proteinExistence type="predicted"/>
<evidence type="ECO:0000313" key="1">
    <source>
        <dbReference type="EnsemblPlants" id="PGSC0003DMT400002951"/>
    </source>
</evidence>
<accession>M0ZKX9</accession>
<reference evidence="2" key="1">
    <citation type="journal article" date="2011" name="Nature">
        <title>Genome sequence and analysis of the tuber crop potato.</title>
        <authorList>
            <consortium name="The Potato Genome Sequencing Consortium"/>
        </authorList>
    </citation>
    <scope>NUCLEOTIDE SEQUENCE [LARGE SCALE GENOMIC DNA]</scope>
    <source>
        <strain evidence="2">cv. DM1-3 516 R44</strain>
    </source>
</reference>
<dbReference type="PaxDb" id="4113-PGSC0003DMT400002951"/>
<dbReference type="Gramene" id="PGSC0003DMT400002951">
    <property type="protein sequence ID" value="PGSC0003DMT400002951"/>
    <property type="gene ID" value="PGSC0003DMG400001154"/>
</dbReference>
<dbReference type="InParanoid" id="M0ZKX9"/>
<sequence>MLPWRIQFSYVHVTPIRVHFGLIPCISSSKITSRQSHLVQVTGKLICMSKAKYRC</sequence>
<name>M0ZKX9_SOLTU</name>
<organism evidence="1 2">
    <name type="scientific">Solanum tuberosum</name>
    <name type="common">Potato</name>
    <dbReference type="NCBI Taxonomy" id="4113"/>
    <lineage>
        <taxon>Eukaryota</taxon>
        <taxon>Viridiplantae</taxon>
        <taxon>Streptophyta</taxon>
        <taxon>Embryophyta</taxon>
        <taxon>Tracheophyta</taxon>
        <taxon>Spermatophyta</taxon>
        <taxon>Magnoliopsida</taxon>
        <taxon>eudicotyledons</taxon>
        <taxon>Gunneridae</taxon>
        <taxon>Pentapetalae</taxon>
        <taxon>asterids</taxon>
        <taxon>lamiids</taxon>
        <taxon>Solanales</taxon>
        <taxon>Solanaceae</taxon>
        <taxon>Solanoideae</taxon>
        <taxon>Solaneae</taxon>
        <taxon>Solanum</taxon>
    </lineage>
</organism>
<dbReference type="AlphaFoldDB" id="M0ZKX9"/>